<dbReference type="Proteomes" id="UP000762676">
    <property type="component" value="Unassembled WGS sequence"/>
</dbReference>
<dbReference type="Gene3D" id="3.10.10.10">
    <property type="entry name" value="HIV Type 1 Reverse Transcriptase, subunit A, domain 1"/>
    <property type="match status" value="1"/>
</dbReference>
<dbReference type="SUPFAM" id="SSF56672">
    <property type="entry name" value="DNA/RNA polymerases"/>
    <property type="match status" value="1"/>
</dbReference>
<dbReference type="InterPro" id="IPR050951">
    <property type="entry name" value="Retrovirus_Pol_polyprotein"/>
</dbReference>
<dbReference type="EMBL" id="BMAT01006964">
    <property type="protein sequence ID" value="GFS23154.1"/>
    <property type="molecule type" value="Genomic_DNA"/>
</dbReference>
<gene>
    <name evidence="1" type="ORF">ElyMa_003381800</name>
</gene>
<evidence type="ECO:0008006" key="3">
    <source>
        <dbReference type="Google" id="ProtNLM"/>
    </source>
</evidence>
<dbReference type="AlphaFoldDB" id="A0AAV4JM30"/>
<dbReference type="PANTHER" id="PTHR37984:SF5">
    <property type="entry name" value="PROTEIN NYNRIN-LIKE"/>
    <property type="match status" value="1"/>
</dbReference>
<proteinExistence type="predicted"/>
<dbReference type="PANTHER" id="PTHR37984">
    <property type="entry name" value="PROTEIN CBG26694"/>
    <property type="match status" value="1"/>
</dbReference>
<sequence>MTEVFKEKAGKLNDTKIHIRLKPAAIAILKKERHPPYTPRRKIKDELHRFEQGVIIEKTDETEWGTPIVTVPKSDGSLHICGDYKTNLNKEVKRDEHPIGAEW</sequence>
<keyword evidence="2" id="KW-1185">Reference proteome</keyword>
<comment type="caution">
    <text evidence="1">The sequence shown here is derived from an EMBL/GenBank/DDBJ whole genome shotgun (WGS) entry which is preliminary data.</text>
</comment>
<organism evidence="1 2">
    <name type="scientific">Elysia marginata</name>
    <dbReference type="NCBI Taxonomy" id="1093978"/>
    <lineage>
        <taxon>Eukaryota</taxon>
        <taxon>Metazoa</taxon>
        <taxon>Spiralia</taxon>
        <taxon>Lophotrochozoa</taxon>
        <taxon>Mollusca</taxon>
        <taxon>Gastropoda</taxon>
        <taxon>Heterobranchia</taxon>
        <taxon>Euthyneura</taxon>
        <taxon>Panpulmonata</taxon>
        <taxon>Sacoglossa</taxon>
        <taxon>Placobranchoidea</taxon>
        <taxon>Plakobranchidae</taxon>
        <taxon>Elysia</taxon>
    </lineage>
</organism>
<name>A0AAV4JM30_9GAST</name>
<accession>A0AAV4JM30</accession>
<evidence type="ECO:0000313" key="2">
    <source>
        <dbReference type="Proteomes" id="UP000762676"/>
    </source>
</evidence>
<dbReference type="InterPro" id="IPR043502">
    <property type="entry name" value="DNA/RNA_pol_sf"/>
</dbReference>
<reference evidence="1 2" key="1">
    <citation type="journal article" date="2021" name="Elife">
        <title>Chloroplast acquisition without the gene transfer in kleptoplastic sea slugs, Plakobranchus ocellatus.</title>
        <authorList>
            <person name="Maeda T."/>
            <person name="Takahashi S."/>
            <person name="Yoshida T."/>
            <person name="Shimamura S."/>
            <person name="Takaki Y."/>
            <person name="Nagai Y."/>
            <person name="Toyoda A."/>
            <person name="Suzuki Y."/>
            <person name="Arimoto A."/>
            <person name="Ishii H."/>
            <person name="Satoh N."/>
            <person name="Nishiyama T."/>
            <person name="Hasebe M."/>
            <person name="Maruyama T."/>
            <person name="Minagawa J."/>
            <person name="Obokata J."/>
            <person name="Shigenobu S."/>
        </authorList>
    </citation>
    <scope>NUCLEOTIDE SEQUENCE [LARGE SCALE GENOMIC DNA]</scope>
</reference>
<protein>
    <recommendedName>
        <fullName evidence="3">Reverse transcriptase/retrotransposon-derived protein RNase H-like domain-containing protein</fullName>
    </recommendedName>
</protein>
<evidence type="ECO:0000313" key="1">
    <source>
        <dbReference type="EMBL" id="GFS23154.1"/>
    </source>
</evidence>